<dbReference type="InterPro" id="IPR020904">
    <property type="entry name" value="Sc_DH/Rdtase_CS"/>
</dbReference>
<dbReference type="VEuPathDB" id="FungiDB:FOXG_10212"/>
<dbReference type="PANTHER" id="PTHR48107">
    <property type="entry name" value="NADPH-DEPENDENT ALDEHYDE REDUCTASE-LIKE PROTEIN, CHLOROPLASTIC-RELATED"/>
    <property type="match status" value="1"/>
</dbReference>
<dbReference type="AlphaFoldDB" id="A0A0D2Y1R9"/>
<protein>
    <submittedName>
        <fullName evidence="4">Uncharacterized protein</fullName>
    </submittedName>
</protein>
<dbReference type="PRINTS" id="PR00080">
    <property type="entry name" value="SDRFAMILY"/>
</dbReference>
<accession>A0A0D2Y1R9</accession>
<dbReference type="PRINTS" id="PR00081">
    <property type="entry name" value="GDHRDH"/>
</dbReference>
<evidence type="ECO:0000256" key="2">
    <source>
        <dbReference type="ARBA" id="ARBA00022857"/>
    </source>
</evidence>
<name>A0A0D2Y1R9_FUSOF</name>
<evidence type="ECO:0000313" key="5">
    <source>
        <dbReference type="Proteomes" id="UP000002489"/>
    </source>
</evidence>
<evidence type="ECO:0000256" key="1">
    <source>
        <dbReference type="ARBA" id="ARBA00006484"/>
    </source>
</evidence>
<dbReference type="InterPro" id="IPR036291">
    <property type="entry name" value="NAD(P)-bd_dom_sf"/>
</dbReference>
<dbReference type="InterPro" id="IPR002347">
    <property type="entry name" value="SDR_fam"/>
</dbReference>
<reference evidence="4" key="2">
    <citation type="submission" date="2025-08" db="UniProtKB">
        <authorList>
            <consortium name="EnsemblFungi"/>
        </authorList>
    </citation>
    <scope>IDENTIFICATION</scope>
    <source>
        <strain evidence="4">4287 / CBS 123668 / FGSC 9935 / NRRL 34936</strain>
    </source>
</reference>
<dbReference type="EnsemblFungi" id="FOXG_10212T0">
    <property type="protein sequence ID" value="FOXG_10212P0"/>
    <property type="gene ID" value="FOXG_10212"/>
</dbReference>
<keyword evidence="3" id="KW-0560">Oxidoreductase</keyword>
<gene>
    <name evidence="4" type="primary">28951704</name>
</gene>
<dbReference type="STRING" id="426428.A0A0D2Y1R9"/>
<organism evidence="4 5">
    <name type="scientific">Fusarium oxysporum (strain Fo5176)</name>
    <name type="common">Fusarium vascular wilt</name>
    <dbReference type="NCBI Taxonomy" id="660025"/>
    <lineage>
        <taxon>Eukaryota</taxon>
        <taxon>Fungi</taxon>
        <taxon>Dikarya</taxon>
        <taxon>Ascomycota</taxon>
        <taxon>Pezizomycotina</taxon>
        <taxon>Sordariomycetes</taxon>
        <taxon>Hypocreomycetidae</taxon>
        <taxon>Hypocreales</taxon>
        <taxon>Nectriaceae</taxon>
        <taxon>Fusarium</taxon>
        <taxon>Fusarium oxysporum species complex</taxon>
    </lineage>
</organism>
<evidence type="ECO:0000256" key="3">
    <source>
        <dbReference type="ARBA" id="ARBA00023002"/>
    </source>
</evidence>
<dbReference type="Proteomes" id="UP000002489">
    <property type="component" value="Unassembled WGS sequence"/>
</dbReference>
<keyword evidence="2" id="KW-0521">NADP</keyword>
<comment type="similarity">
    <text evidence="1">Belongs to the short-chain dehydrogenases/reductases (SDR) family.</text>
</comment>
<dbReference type="Gene3D" id="3.40.50.720">
    <property type="entry name" value="NAD(P)-binding Rossmann-like Domain"/>
    <property type="match status" value="1"/>
</dbReference>
<proteinExistence type="inferred from homology"/>
<dbReference type="Pfam" id="PF13561">
    <property type="entry name" value="adh_short_C2"/>
    <property type="match status" value="1"/>
</dbReference>
<evidence type="ECO:0000313" key="4">
    <source>
        <dbReference type="EnsemblFungi" id="FOXG_10212P0"/>
    </source>
</evidence>
<dbReference type="GO" id="GO:0016614">
    <property type="term" value="F:oxidoreductase activity, acting on CH-OH group of donors"/>
    <property type="evidence" value="ECO:0007669"/>
    <property type="project" value="UniProtKB-ARBA"/>
</dbReference>
<dbReference type="SUPFAM" id="SSF51735">
    <property type="entry name" value="NAD(P)-binding Rossmann-fold domains"/>
    <property type="match status" value="1"/>
</dbReference>
<sequence>MSAPPSPDAPWSLNGKTAIVTGGSRGIGQAISIHLARKGLTKLAITYASNIEAAEETLKRCQELGVEQAIAIKADALDPQFGPKTIAEVVKRLDTTVVDILVNNAVLADPAKALPIKDTTLDVFLEIMQANVYAPVSITTALLPHLPDYGGRVINISSVLAYQANSDPTVAYGASKTALQSYTRAFAENFSKLKKATFNSVIVGLTATDSIKASQHMMPPGFLDGQIRDTTAGERIGVPDDIAYVVSFLASEEGRWVNGAAVSANGGNKLVMPALG</sequence>
<reference evidence="5" key="1">
    <citation type="journal article" date="2012" name="Mol. Plant Microbe Interact.">
        <title>A highly conserved effector in Fusarium oxysporum is required for full virulence on Arabidopsis.</title>
        <authorList>
            <person name="Thatcher L.F."/>
            <person name="Gardiner D.M."/>
            <person name="Kazan K."/>
            <person name="Manners J."/>
        </authorList>
    </citation>
    <scope>NUCLEOTIDE SEQUENCE [LARGE SCALE GENOMIC DNA]</scope>
    <source>
        <strain evidence="5">Fo5176</strain>
    </source>
</reference>
<dbReference type="PROSITE" id="PS00061">
    <property type="entry name" value="ADH_SHORT"/>
    <property type="match status" value="1"/>
</dbReference>